<accession>A0A917H5F5</accession>
<evidence type="ECO:0000313" key="3">
    <source>
        <dbReference type="Proteomes" id="UP000600247"/>
    </source>
</evidence>
<dbReference type="EMBL" id="BMHY01000004">
    <property type="protein sequence ID" value="GGG68032.1"/>
    <property type="molecule type" value="Genomic_DNA"/>
</dbReference>
<dbReference type="InterPro" id="IPR049248">
    <property type="entry name" value="DUF6881"/>
</dbReference>
<gene>
    <name evidence="2" type="ORF">GCM10010918_23530</name>
</gene>
<evidence type="ECO:0000259" key="1">
    <source>
        <dbReference type="Pfam" id="PF21812"/>
    </source>
</evidence>
<proteinExistence type="predicted"/>
<comment type="caution">
    <text evidence="2">The sequence shown here is derived from an EMBL/GenBank/DDBJ whole genome shotgun (WGS) entry which is preliminary data.</text>
</comment>
<feature type="domain" description="DUF6881" evidence="1">
    <location>
        <begin position="4"/>
        <end position="90"/>
    </location>
</feature>
<dbReference type="RefSeq" id="WP_188889396.1">
    <property type="nucleotide sequence ID" value="NZ_BMHY01000004.1"/>
</dbReference>
<keyword evidence="3" id="KW-1185">Reference proteome</keyword>
<name>A0A917H5F5_9BACL</name>
<protein>
    <recommendedName>
        <fullName evidence="1">DUF6881 domain-containing protein</fullName>
    </recommendedName>
</protein>
<dbReference type="Pfam" id="PF21812">
    <property type="entry name" value="DUF6881"/>
    <property type="match status" value="1"/>
</dbReference>
<dbReference type="AlphaFoldDB" id="A0A917H5F5"/>
<organism evidence="2 3">
    <name type="scientific">Paenibacillus radicis</name>
    <name type="common">ex Gao et al. 2016</name>
    <dbReference type="NCBI Taxonomy" id="1737354"/>
    <lineage>
        <taxon>Bacteria</taxon>
        <taxon>Bacillati</taxon>
        <taxon>Bacillota</taxon>
        <taxon>Bacilli</taxon>
        <taxon>Bacillales</taxon>
        <taxon>Paenibacillaceae</taxon>
        <taxon>Paenibacillus</taxon>
    </lineage>
</organism>
<sequence length="92" mass="11081">MRYICWEIISYEERVPQTIYSEIDDFGYEVRKIEKYFDGTVGYASHDREEGKTLLADQMIPTVDELNMENGIRARHLTSDEFKKLWFEYTQK</sequence>
<reference evidence="2 3" key="1">
    <citation type="journal article" date="2014" name="Int. J. Syst. Evol. Microbiol.">
        <title>Complete genome sequence of Corynebacterium casei LMG S-19264T (=DSM 44701T), isolated from a smear-ripened cheese.</title>
        <authorList>
            <consortium name="US DOE Joint Genome Institute (JGI-PGF)"/>
            <person name="Walter F."/>
            <person name="Albersmeier A."/>
            <person name="Kalinowski J."/>
            <person name="Ruckert C."/>
        </authorList>
    </citation>
    <scope>NUCLEOTIDE SEQUENCE [LARGE SCALE GENOMIC DNA]</scope>
    <source>
        <strain evidence="2 3">CGMCC 1.15286</strain>
    </source>
</reference>
<evidence type="ECO:0000313" key="2">
    <source>
        <dbReference type="EMBL" id="GGG68032.1"/>
    </source>
</evidence>
<dbReference type="Proteomes" id="UP000600247">
    <property type="component" value="Unassembled WGS sequence"/>
</dbReference>